<dbReference type="SUPFAM" id="SSF46626">
    <property type="entry name" value="Cytochrome c"/>
    <property type="match status" value="1"/>
</dbReference>
<dbReference type="GO" id="GO:0016020">
    <property type="term" value="C:membrane"/>
    <property type="evidence" value="ECO:0007669"/>
    <property type="project" value="UniProtKB-SubCell"/>
</dbReference>
<dbReference type="InterPro" id="IPR009056">
    <property type="entry name" value="Cyt_c-like_dom"/>
</dbReference>
<keyword evidence="4 8" id="KW-0479">Metal-binding</keyword>
<feature type="transmembrane region" description="Helical" evidence="9">
    <location>
        <begin position="218"/>
        <end position="238"/>
    </location>
</feature>
<evidence type="ECO:0000313" key="12">
    <source>
        <dbReference type="EMBL" id="ROH87114.1"/>
    </source>
</evidence>
<comment type="subcellular location">
    <subcellularLocation>
        <location evidence="1">Membrane</location>
    </subcellularLocation>
</comment>
<dbReference type="PROSITE" id="PS51007">
    <property type="entry name" value="CYTC"/>
    <property type="match status" value="1"/>
</dbReference>
<dbReference type="PANTHER" id="PTHR10266:SF3">
    <property type="entry name" value="CYTOCHROME C1, HEME PROTEIN, MITOCHONDRIAL"/>
    <property type="match status" value="1"/>
</dbReference>
<name>A0A3N0V3I8_9PROT</name>
<keyword evidence="5 9" id="KW-1133">Transmembrane helix</keyword>
<organism evidence="12 13">
    <name type="scientific">Pseudomethylobacillus aquaticus</name>
    <dbReference type="NCBI Taxonomy" id="2676064"/>
    <lineage>
        <taxon>Bacteria</taxon>
        <taxon>Pseudomonadati</taxon>
        <taxon>Pseudomonadota</taxon>
        <taxon>Betaproteobacteria</taxon>
        <taxon>Nitrosomonadales</taxon>
        <taxon>Methylophilaceae</taxon>
        <taxon>Pseudomethylobacillus</taxon>
    </lineage>
</organism>
<dbReference type="InterPro" id="IPR002326">
    <property type="entry name" value="Cyt_c1"/>
</dbReference>
<keyword evidence="2 8" id="KW-0349">Heme</keyword>
<proteinExistence type="predicted"/>
<comment type="cofactor">
    <cofactor evidence="8">
        <name>heme c</name>
        <dbReference type="ChEBI" id="CHEBI:61717"/>
    </cofactor>
    <text evidence="8">Binds 1 heme c group covalently per subunit.</text>
</comment>
<keyword evidence="7 9" id="KW-0472">Membrane</keyword>
<keyword evidence="10" id="KW-0732">Signal</keyword>
<keyword evidence="3 9" id="KW-0812">Transmembrane</keyword>
<feature type="domain" description="Cytochrome c" evidence="11">
    <location>
        <begin position="40"/>
        <end position="210"/>
    </location>
</feature>
<feature type="binding site" description="covalent" evidence="8">
    <location>
        <position position="56"/>
    </location>
    <ligand>
        <name>heme c</name>
        <dbReference type="ChEBI" id="CHEBI:61717"/>
    </ligand>
</feature>
<evidence type="ECO:0000256" key="2">
    <source>
        <dbReference type="ARBA" id="ARBA00022617"/>
    </source>
</evidence>
<evidence type="ECO:0000256" key="1">
    <source>
        <dbReference type="ARBA" id="ARBA00004370"/>
    </source>
</evidence>
<dbReference type="GO" id="GO:0020037">
    <property type="term" value="F:heme binding"/>
    <property type="evidence" value="ECO:0007669"/>
    <property type="project" value="InterPro"/>
</dbReference>
<dbReference type="PRINTS" id="PR00603">
    <property type="entry name" value="CYTOCHROMEC1"/>
</dbReference>
<keyword evidence="13" id="KW-1185">Reference proteome</keyword>
<dbReference type="GO" id="GO:0009055">
    <property type="term" value="F:electron transfer activity"/>
    <property type="evidence" value="ECO:0007669"/>
    <property type="project" value="InterPro"/>
</dbReference>
<dbReference type="Pfam" id="PF02167">
    <property type="entry name" value="Cytochrom_C1"/>
    <property type="match status" value="2"/>
</dbReference>
<dbReference type="Gene3D" id="1.10.760.10">
    <property type="entry name" value="Cytochrome c-like domain"/>
    <property type="match status" value="1"/>
</dbReference>
<evidence type="ECO:0000256" key="6">
    <source>
        <dbReference type="ARBA" id="ARBA00023004"/>
    </source>
</evidence>
<evidence type="ECO:0000256" key="3">
    <source>
        <dbReference type="ARBA" id="ARBA00022692"/>
    </source>
</evidence>
<comment type="caution">
    <text evidence="12">The sequence shown here is derived from an EMBL/GenBank/DDBJ whole genome shotgun (WGS) entry which is preliminary data.</text>
</comment>
<dbReference type="RefSeq" id="WP_123236919.1">
    <property type="nucleotide sequence ID" value="NZ_RJVP01000002.1"/>
</dbReference>
<evidence type="ECO:0000256" key="5">
    <source>
        <dbReference type="ARBA" id="ARBA00022989"/>
    </source>
</evidence>
<dbReference type="PANTHER" id="PTHR10266">
    <property type="entry name" value="CYTOCHROME C1"/>
    <property type="match status" value="1"/>
</dbReference>
<dbReference type="Proteomes" id="UP000275137">
    <property type="component" value="Unassembled WGS sequence"/>
</dbReference>
<protein>
    <submittedName>
        <fullName evidence="12">Cytochrome c1</fullName>
    </submittedName>
</protein>
<evidence type="ECO:0000313" key="13">
    <source>
        <dbReference type="Proteomes" id="UP000275137"/>
    </source>
</evidence>
<reference evidence="12 13" key="1">
    <citation type="submission" date="2018-10" db="EMBL/GenBank/DDBJ databases">
        <authorList>
            <person name="Chen W.-M."/>
        </authorList>
    </citation>
    <scope>NUCLEOTIDE SEQUENCE [LARGE SCALE GENOMIC DNA]</scope>
    <source>
        <strain evidence="12 13">H-5</strain>
    </source>
</reference>
<evidence type="ECO:0000256" key="8">
    <source>
        <dbReference type="PIRSR" id="PIRSR602326-1"/>
    </source>
</evidence>
<gene>
    <name evidence="12" type="ORF">ED236_05395</name>
</gene>
<evidence type="ECO:0000259" key="11">
    <source>
        <dbReference type="PROSITE" id="PS51007"/>
    </source>
</evidence>
<feature type="signal peptide" evidence="10">
    <location>
        <begin position="1"/>
        <end position="24"/>
    </location>
</feature>
<dbReference type="GO" id="GO:0046872">
    <property type="term" value="F:metal ion binding"/>
    <property type="evidence" value="ECO:0007669"/>
    <property type="project" value="UniProtKB-KW"/>
</dbReference>
<sequence length="247" mass="27853">MKQMGLLCGLLMALWQPLAGVASEAEVHLDRAPIDTSNQASLQRGARVFVNYCLNCHSAAYMRYNRLVDIGLTEAQIKDNLVLTGAKVGDTMKVVMPAKDAKAWFGAQPPDLTVEARARGADWLYTYLRGFYRDSSRPTGWNNTVYDKVAMPHVLWELQGQQVLKTELKRDAHGHETEVKQLVLDKPGKISPAEYDATIADLVNYMVFMSEPSKGKRLQLGVIVLLFLGLMFIVSYYLKKEFWKDVH</sequence>
<feature type="binding site" description="covalent" evidence="8">
    <location>
        <position position="53"/>
    </location>
    <ligand>
        <name>heme c</name>
        <dbReference type="ChEBI" id="CHEBI:61717"/>
    </ligand>
</feature>
<accession>A0A3N0V3I8</accession>
<evidence type="ECO:0000256" key="9">
    <source>
        <dbReference type="SAM" id="Phobius"/>
    </source>
</evidence>
<feature type="binding site" description="covalent" evidence="8">
    <location>
        <position position="57"/>
    </location>
    <ligand>
        <name>heme c</name>
        <dbReference type="ChEBI" id="CHEBI:61717"/>
    </ligand>
</feature>
<feature type="chain" id="PRO_5018041082" evidence="10">
    <location>
        <begin position="25"/>
        <end position="247"/>
    </location>
</feature>
<evidence type="ECO:0000256" key="7">
    <source>
        <dbReference type="ARBA" id="ARBA00023136"/>
    </source>
</evidence>
<dbReference type="InterPro" id="IPR036909">
    <property type="entry name" value="Cyt_c-like_dom_sf"/>
</dbReference>
<keyword evidence="6 8" id="KW-0408">Iron</keyword>
<dbReference type="EMBL" id="RJVP01000002">
    <property type="protein sequence ID" value="ROH87114.1"/>
    <property type="molecule type" value="Genomic_DNA"/>
</dbReference>
<evidence type="ECO:0000256" key="4">
    <source>
        <dbReference type="ARBA" id="ARBA00022723"/>
    </source>
</evidence>
<evidence type="ECO:0000256" key="10">
    <source>
        <dbReference type="SAM" id="SignalP"/>
    </source>
</evidence>
<dbReference type="AlphaFoldDB" id="A0A3N0V3I8"/>